<dbReference type="KEGG" id="bcom:BAUCODRAFT_150128"/>
<organism evidence="8 9">
    <name type="scientific">Baudoinia panamericana (strain UAMH 10762)</name>
    <name type="common">Angels' share fungus</name>
    <name type="synonym">Baudoinia compniacensis (strain UAMH 10762)</name>
    <dbReference type="NCBI Taxonomy" id="717646"/>
    <lineage>
        <taxon>Eukaryota</taxon>
        <taxon>Fungi</taxon>
        <taxon>Dikarya</taxon>
        <taxon>Ascomycota</taxon>
        <taxon>Pezizomycotina</taxon>
        <taxon>Dothideomycetes</taxon>
        <taxon>Dothideomycetidae</taxon>
        <taxon>Mycosphaerellales</taxon>
        <taxon>Teratosphaeriaceae</taxon>
        <taxon>Baudoinia</taxon>
    </lineage>
</organism>
<dbReference type="EMBL" id="KB445559">
    <property type="protein sequence ID" value="EMC93893.1"/>
    <property type="molecule type" value="Genomic_DNA"/>
</dbReference>
<dbReference type="PROSITE" id="PS00455">
    <property type="entry name" value="AMP_BINDING"/>
    <property type="match status" value="1"/>
</dbReference>
<keyword evidence="9" id="KW-1185">Reference proteome</keyword>
<dbReference type="Proteomes" id="UP000011761">
    <property type="component" value="Unassembled WGS sequence"/>
</dbReference>
<dbReference type="GO" id="GO:0005524">
    <property type="term" value="F:ATP binding"/>
    <property type="evidence" value="ECO:0007669"/>
    <property type="project" value="UniProtKB-KW"/>
</dbReference>
<dbReference type="GO" id="GO:0016405">
    <property type="term" value="F:CoA-ligase activity"/>
    <property type="evidence" value="ECO:0007669"/>
    <property type="project" value="TreeGrafter"/>
</dbReference>
<dbReference type="Gene3D" id="3.40.50.12780">
    <property type="entry name" value="N-terminal domain of ligase-like"/>
    <property type="match status" value="1"/>
</dbReference>
<evidence type="ECO:0000313" key="8">
    <source>
        <dbReference type="EMBL" id="EMC93893.1"/>
    </source>
</evidence>
<dbReference type="STRING" id="717646.M2MQZ0"/>
<dbReference type="OMA" id="IWASKCR"/>
<evidence type="ECO:0000256" key="2">
    <source>
        <dbReference type="ARBA" id="ARBA00006432"/>
    </source>
</evidence>
<gene>
    <name evidence="8" type="ORF">BAUCODRAFT_150128</name>
</gene>
<sequence>MAIEGAVAPHHDMDNNRLPPHTDLVSWTLSGAREKGWPILVDAADTTRFISGTVACQLVEALGGAFTADSTVCLHLPNDVLYPVLVLGILSSGCRWTGTNPAYTVMELEHHFRISQTRYVITSPEHVPVVEAAVEVSGTLAEIIIFEDLLRSASSSNQARRVTSNSIQTPTSCHRTLRELLYPIVSSSGLLPKPRIDSIAALMQTSGTTGLPKLAARTQQSIMLELSAIEDNHASKPYEVRRLFCTPIFHAFSAPEMLFNSLRLGHPTYFMRRYDETFAQKVHNLRITEIFGAPPMLLKLVERPLEARHLLSSLKAVYFGGAPLGGDVRKKFLSVFETPPRLVPVYGMTEGGWFSTFSRLEDDPSGSVGRPLPGLEVKISTANTDMADSPIRHNNDEAGELLVRGPQIMSGYYNNPTATISAFTPDGWLKTGDIGYLRDGKIYLVDRAKDMIKVNAWQVSPTELESALLLHPLIADAAVYGTGQDVDERPVACVVRRPDAVTAPRREGGSYFDSGLECERKSGNGGMSTEGTLTKQEVRDYLRQRLAGYKVSRCEVVFVDSLPRNGAGKVLRKVLKEQVEGAVPAL</sequence>
<dbReference type="RefSeq" id="XP_007678921.1">
    <property type="nucleotide sequence ID" value="XM_007680731.1"/>
</dbReference>
<dbReference type="SUPFAM" id="SSF56801">
    <property type="entry name" value="Acetyl-CoA synthetase-like"/>
    <property type="match status" value="1"/>
</dbReference>
<dbReference type="InterPro" id="IPR020845">
    <property type="entry name" value="AMP-binding_CS"/>
</dbReference>
<accession>M2MQZ0</accession>
<dbReference type="InterPro" id="IPR025110">
    <property type="entry name" value="AMP-bd_C"/>
</dbReference>
<dbReference type="AlphaFoldDB" id="M2MQZ0"/>
<dbReference type="PANTHER" id="PTHR24096:SF317">
    <property type="entry name" value="ADENYLATE-FORMING ENZYME AFEA"/>
    <property type="match status" value="1"/>
</dbReference>
<dbReference type="InterPro" id="IPR000873">
    <property type="entry name" value="AMP-dep_synth/lig_dom"/>
</dbReference>
<feature type="domain" description="AMP-binding enzyme C-terminal" evidence="7">
    <location>
        <begin position="463"/>
        <end position="499"/>
    </location>
</feature>
<dbReference type="InterPro" id="IPR042099">
    <property type="entry name" value="ANL_N_sf"/>
</dbReference>
<comment type="similarity">
    <text evidence="2">Belongs to the ATP-dependent AMP-binding enzyme family.</text>
</comment>
<dbReference type="InterPro" id="IPR045851">
    <property type="entry name" value="AMP-bd_C_sf"/>
</dbReference>
<dbReference type="HOGENOM" id="CLU_000022_59_2_1"/>
<keyword evidence="3" id="KW-0436">Ligase</keyword>
<keyword evidence="4" id="KW-0547">Nucleotide-binding</keyword>
<proteinExistence type="inferred from homology"/>
<dbReference type="OrthoDB" id="6509636at2759"/>
<feature type="domain" description="AMP-dependent synthetase/ligase" evidence="6">
    <location>
        <begin position="67"/>
        <end position="413"/>
    </location>
</feature>
<comment type="pathway">
    <text evidence="1">Secondary metabolite biosynthesis.</text>
</comment>
<name>M2MQZ0_BAUPA</name>
<evidence type="ECO:0000256" key="3">
    <source>
        <dbReference type="ARBA" id="ARBA00022598"/>
    </source>
</evidence>
<reference evidence="8 9" key="1">
    <citation type="journal article" date="2012" name="PLoS Pathog.">
        <title>Diverse lifestyles and strategies of plant pathogenesis encoded in the genomes of eighteen Dothideomycetes fungi.</title>
        <authorList>
            <person name="Ohm R.A."/>
            <person name="Feau N."/>
            <person name="Henrissat B."/>
            <person name="Schoch C.L."/>
            <person name="Horwitz B.A."/>
            <person name="Barry K.W."/>
            <person name="Condon B.J."/>
            <person name="Copeland A.C."/>
            <person name="Dhillon B."/>
            <person name="Glaser F."/>
            <person name="Hesse C.N."/>
            <person name="Kosti I."/>
            <person name="LaButti K."/>
            <person name="Lindquist E.A."/>
            <person name="Lucas S."/>
            <person name="Salamov A.A."/>
            <person name="Bradshaw R.E."/>
            <person name="Ciuffetti L."/>
            <person name="Hamelin R.C."/>
            <person name="Kema G.H.J."/>
            <person name="Lawrence C."/>
            <person name="Scott J.A."/>
            <person name="Spatafora J.W."/>
            <person name="Turgeon B.G."/>
            <person name="de Wit P.J.G.M."/>
            <person name="Zhong S."/>
            <person name="Goodwin S.B."/>
            <person name="Grigoriev I.V."/>
        </authorList>
    </citation>
    <scope>NUCLEOTIDE SEQUENCE [LARGE SCALE GENOMIC DNA]</scope>
    <source>
        <strain evidence="8 9">UAMH 10762</strain>
    </source>
</reference>
<evidence type="ECO:0000256" key="5">
    <source>
        <dbReference type="ARBA" id="ARBA00022840"/>
    </source>
</evidence>
<evidence type="ECO:0008006" key="10">
    <source>
        <dbReference type="Google" id="ProtNLM"/>
    </source>
</evidence>
<evidence type="ECO:0000259" key="6">
    <source>
        <dbReference type="Pfam" id="PF00501"/>
    </source>
</evidence>
<keyword evidence="5" id="KW-0067">ATP-binding</keyword>
<dbReference type="Pfam" id="PF00501">
    <property type="entry name" value="AMP-binding"/>
    <property type="match status" value="1"/>
</dbReference>
<dbReference type="Pfam" id="PF13193">
    <property type="entry name" value="AMP-binding_C"/>
    <property type="match status" value="1"/>
</dbReference>
<protein>
    <recommendedName>
        <fullName evidence="10">AMP-dependent synthetase/ligase domain-containing protein</fullName>
    </recommendedName>
</protein>
<evidence type="ECO:0000256" key="4">
    <source>
        <dbReference type="ARBA" id="ARBA00022741"/>
    </source>
</evidence>
<dbReference type="Gene3D" id="3.30.300.30">
    <property type="match status" value="1"/>
</dbReference>
<dbReference type="eggNOG" id="KOG1176">
    <property type="taxonomic scope" value="Eukaryota"/>
</dbReference>
<dbReference type="PANTHER" id="PTHR24096">
    <property type="entry name" value="LONG-CHAIN-FATTY-ACID--COA LIGASE"/>
    <property type="match status" value="1"/>
</dbReference>
<evidence type="ECO:0000313" key="9">
    <source>
        <dbReference type="Proteomes" id="UP000011761"/>
    </source>
</evidence>
<dbReference type="GO" id="GO:0019748">
    <property type="term" value="P:secondary metabolic process"/>
    <property type="evidence" value="ECO:0007669"/>
    <property type="project" value="TreeGrafter"/>
</dbReference>
<evidence type="ECO:0000259" key="7">
    <source>
        <dbReference type="Pfam" id="PF13193"/>
    </source>
</evidence>
<evidence type="ECO:0000256" key="1">
    <source>
        <dbReference type="ARBA" id="ARBA00005179"/>
    </source>
</evidence>
<dbReference type="GeneID" id="19109025"/>